<organism evidence="11 12">
    <name type="scientific">Cryobacterium fucosi</name>
    <dbReference type="NCBI Taxonomy" id="1259157"/>
    <lineage>
        <taxon>Bacteria</taxon>
        <taxon>Bacillati</taxon>
        <taxon>Actinomycetota</taxon>
        <taxon>Actinomycetes</taxon>
        <taxon>Micrococcales</taxon>
        <taxon>Microbacteriaceae</taxon>
        <taxon>Cryobacterium</taxon>
    </lineage>
</organism>
<protein>
    <recommendedName>
        <fullName evidence="3">glucan endo-1,3-beta-D-glucosidase</fullName>
        <ecNumber evidence="3">3.2.1.39</ecNumber>
    </recommendedName>
</protein>
<keyword evidence="4" id="KW-0378">Hydrolase</keyword>
<evidence type="ECO:0000259" key="10">
    <source>
        <dbReference type="Pfam" id="PF17652"/>
    </source>
</evidence>
<dbReference type="GO" id="GO:0071555">
    <property type="term" value="P:cell wall organization"/>
    <property type="evidence" value="ECO:0007669"/>
    <property type="project" value="UniProtKB-KW"/>
</dbReference>
<dbReference type="PANTHER" id="PTHR31983">
    <property type="entry name" value="ENDO-1,3(4)-BETA-GLUCANASE 1"/>
    <property type="match status" value="1"/>
</dbReference>
<feature type="signal peptide" evidence="9">
    <location>
        <begin position="1"/>
        <end position="31"/>
    </location>
</feature>
<feature type="domain" description="Glycosyl hydrolase family 81 C-terminal" evidence="10">
    <location>
        <begin position="350"/>
        <end position="679"/>
    </location>
</feature>
<dbReference type="GO" id="GO:0042973">
    <property type="term" value="F:glucan endo-1,3-beta-D-glucosidase activity"/>
    <property type="evidence" value="ECO:0007669"/>
    <property type="project" value="UniProtKB-EC"/>
</dbReference>
<comment type="caution">
    <text evidence="11">The sequence shown here is derived from an EMBL/GenBank/DDBJ whole genome shotgun (WGS) entry which is preliminary data.</text>
</comment>
<keyword evidence="9" id="KW-0732">Signal</keyword>
<dbReference type="PROSITE" id="PS51257">
    <property type="entry name" value="PROKAR_LIPOPROTEIN"/>
    <property type="match status" value="1"/>
</dbReference>
<dbReference type="EC" id="3.2.1.39" evidence="3"/>
<dbReference type="AlphaFoldDB" id="A0A4V3IVZ2"/>
<dbReference type="Proteomes" id="UP000298313">
    <property type="component" value="Unassembled WGS sequence"/>
</dbReference>
<dbReference type="PROSITE" id="PS52008">
    <property type="entry name" value="GH81"/>
    <property type="match status" value="1"/>
</dbReference>
<reference evidence="11 12" key="1">
    <citation type="submission" date="2019-03" db="EMBL/GenBank/DDBJ databases">
        <title>Genomics of glacier-inhabiting Cryobacterium strains.</title>
        <authorList>
            <person name="Liu Q."/>
            <person name="Xin Y.-H."/>
        </authorList>
    </citation>
    <scope>NUCLEOTIDE SEQUENCE [LARGE SCALE GENOMIC DNA]</scope>
    <source>
        <strain evidence="11 12">Hh4</strain>
    </source>
</reference>
<dbReference type="OrthoDB" id="5480482at2"/>
<accession>A0A4V3IVZ2</accession>
<dbReference type="InterPro" id="IPR040720">
    <property type="entry name" value="GH81_C"/>
</dbReference>
<dbReference type="EMBL" id="SOHH01000038">
    <property type="protein sequence ID" value="TFD81125.1"/>
    <property type="molecule type" value="Genomic_DNA"/>
</dbReference>
<keyword evidence="6" id="KW-0326">Glycosidase</keyword>
<comment type="similarity">
    <text evidence="2">Belongs to the glycosyl hydrolase 81 family.</text>
</comment>
<evidence type="ECO:0000256" key="3">
    <source>
        <dbReference type="ARBA" id="ARBA00012780"/>
    </source>
</evidence>
<feature type="chain" id="PRO_5039363982" description="glucan endo-1,3-beta-D-glucosidase" evidence="9">
    <location>
        <begin position="32"/>
        <end position="686"/>
    </location>
</feature>
<dbReference type="PANTHER" id="PTHR31983:SF0">
    <property type="entry name" value="GLUCAN ENDO-1,3-BETA-D-GLUCOSIDASE 2"/>
    <property type="match status" value="1"/>
</dbReference>
<evidence type="ECO:0000256" key="9">
    <source>
        <dbReference type="SAM" id="SignalP"/>
    </source>
</evidence>
<proteinExistence type="inferred from homology"/>
<dbReference type="InterPro" id="IPR005200">
    <property type="entry name" value="Endo-beta-glucanase"/>
</dbReference>
<evidence type="ECO:0000256" key="4">
    <source>
        <dbReference type="ARBA" id="ARBA00022801"/>
    </source>
</evidence>
<dbReference type="GO" id="GO:0000272">
    <property type="term" value="P:polysaccharide catabolic process"/>
    <property type="evidence" value="ECO:0007669"/>
    <property type="project" value="UniProtKB-KW"/>
</dbReference>
<name>A0A4V3IVZ2_9MICO</name>
<keyword evidence="12" id="KW-1185">Reference proteome</keyword>
<keyword evidence="5" id="KW-0119">Carbohydrate metabolism</keyword>
<comment type="catalytic activity">
    <reaction evidence="1">
        <text>Hydrolysis of (1-&gt;3)-beta-D-glucosidic linkages in (1-&gt;3)-beta-D-glucans.</text>
        <dbReference type="EC" id="3.2.1.39"/>
    </reaction>
</comment>
<evidence type="ECO:0000256" key="1">
    <source>
        <dbReference type="ARBA" id="ARBA00000382"/>
    </source>
</evidence>
<dbReference type="GO" id="GO:0052861">
    <property type="term" value="F:endo-1,3(4)-beta-glucanase activity"/>
    <property type="evidence" value="ECO:0007669"/>
    <property type="project" value="InterPro"/>
</dbReference>
<dbReference type="Gene3D" id="2.70.98.30">
    <property type="entry name" value="Golgi alpha-mannosidase II, domain 4"/>
    <property type="match status" value="1"/>
</dbReference>
<sequence>MAAHRPGAVGRLAAGLALVLLVLSGCSAAGARQAATGDASASGGGDIFAGDTIAPLVAGMPERTVAALPAARLAEGLIPPTNRWFSGLVFGEVSMPVFPLPLSFQLTGGGFAFGVPTVTTTPKAIMGGFTAAVTADVGARRQVVTGYDAASVTISQRGDDGEIGRTVIAEGSPFVSFTATRDVDVRLGAAMIATDDVGASGGPWTAEVAGTRYGLAGAGTLDESGTTLSLRAGQTATWYAIARGGSPDRFAEAARHPLVGTSLDYSVTADRATTSLRYRTVDGGQTLVAAMPHQSDREAGSECSLGSYPSVYGELVLCAGTALTWSVPRRDAAGSLDLSGLAAAATERLAAQVGADVDGTGAFPEDTYFGGKALYRAANLLRVADQVGADQAAETIRKRLVDELSRWLEPTGCSVRSTRCFVYDPAARGLVGLAASFGSDSFNDHHFHYGYFLYAAGVAAADDPQLAARWAPVLNLLAADLATSGPSDWFPERRVFDAYAGHSWASGTAPFGDGNNQESSSEAVTAWNGLALWAAASGQAGLRTEATWLLSAEAASARAYWTDFPRDDPVYAGFGHPVTSLVWGGKRDYATWFSPEPSAMLGILVLPMSPVAGYLGGDPDRVRANLADAAPNGFDVLFGDYLLMYSALAGAEEAAAALAAVAALPADRIDDGNSRAYLLAWLYSRG</sequence>
<evidence type="ECO:0000256" key="5">
    <source>
        <dbReference type="ARBA" id="ARBA00023277"/>
    </source>
</evidence>
<gene>
    <name evidence="11" type="ORF">E3T48_03720</name>
</gene>
<dbReference type="RefSeq" id="WP_134522508.1">
    <property type="nucleotide sequence ID" value="NZ_SOHH01000038.1"/>
</dbReference>
<evidence type="ECO:0000256" key="6">
    <source>
        <dbReference type="ARBA" id="ARBA00023295"/>
    </source>
</evidence>
<evidence type="ECO:0000313" key="11">
    <source>
        <dbReference type="EMBL" id="TFD81125.1"/>
    </source>
</evidence>
<evidence type="ECO:0000256" key="7">
    <source>
        <dbReference type="ARBA" id="ARBA00023316"/>
    </source>
</evidence>
<keyword evidence="7" id="KW-0961">Cell wall biogenesis/degradation</keyword>
<dbReference type="Pfam" id="PF17652">
    <property type="entry name" value="Glyco_hydro81C"/>
    <property type="match status" value="1"/>
</dbReference>
<evidence type="ECO:0000256" key="8">
    <source>
        <dbReference type="ARBA" id="ARBA00023326"/>
    </source>
</evidence>
<evidence type="ECO:0000313" key="12">
    <source>
        <dbReference type="Proteomes" id="UP000298313"/>
    </source>
</evidence>
<evidence type="ECO:0000256" key="2">
    <source>
        <dbReference type="ARBA" id="ARBA00010730"/>
    </source>
</evidence>
<keyword evidence="8" id="KW-0624">Polysaccharide degradation</keyword>